<dbReference type="WBParaSite" id="Pan_g18107.t1">
    <property type="protein sequence ID" value="Pan_g18107.t1"/>
    <property type="gene ID" value="Pan_g18107"/>
</dbReference>
<accession>A0A7E4V942</accession>
<evidence type="ECO:0000313" key="2">
    <source>
        <dbReference type="WBParaSite" id="Pan_g18107.t1"/>
    </source>
</evidence>
<reference evidence="2" key="2">
    <citation type="submission" date="2020-10" db="UniProtKB">
        <authorList>
            <consortium name="WormBaseParasite"/>
        </authorList>
    </citation>
    <scope>IDENTIFICATION</scope>
</reference>
<dbReference type="Proteomes" id="UP000492821">
    <property type="component" value="Unassembled WGS sequence"/>
</dbReference>
<dbReference type="PANTHER" id="PTHR34401:SF6">
    <property type="entry name" value="DUF19 DOMAIN-CONTAINING PROTEIN"/>
    <property type="match status" value="1"/>
</dbReference>
<organism evidence="1 2">
    <name type="scientific">Panagrellus redivivus</name>
    <name type="common">Microworm</name>
    <dbReference type="NCBI Taxonomy" id="6233"/>
    <lineage>
        <taxon>Eukaryota</taxon>
        <taxon>Metazoa</taxon>
        <taxon>Ecdysozoa</taxon>
        <taxon>Nematoda</taxon>
        <taxon>Chromadorea</taxon>
        <taxon>Rhabditida</taxon>
        <taxon>Tylenchina</taxon>
        <taxon>Panagrolaimomorpha</taxon>
        <taxon>Panagrolaimoidea</taxon>
        <taxon>Panagrolaimidae</taxon>
        <taxon>Panagrellus</taxon>
    </lineage>
</organism>
<dbReference type="PANTHER" id="PTHR34401">
    <property type="entry name" value="PROTEIN CBG12388-RELATED"/>
    <property type="match status" value="1"/>
</dbReference>
<evidence type="ECO:0000313" key="1">
    <source>
        <dbReference type="Proteomes" id="UP000492821"/>
    </source>
</evidence>
<sequence>MIRECSCPEQHACIQEMKKQIDGCFDECYPLATTGKIHVKSPQSLKACFQNKHSIANSMLDCMENSVHSCVNNMNGKKIEYTDINVFLDKSDAALHKQAKLIMKTLGKSHDGLIDVALDVGGCMKTCFKKKNVKGYCFDRKGCQSLIDTKDASKGLQKCLKAIGWKKHAQDICSCTIKAGVIEMEPYCSILNTTPH</sequence>
<reference evidence="1" key="1">
    <citation type="journal article" date="2013" name="Genetics">
        <title>The draft genome and transcriptome of Panagrellus redivivus are shaped by the harsh demands of a free-living lifestyle.</title>
        <authorList>
            <person name="Srinivasan J."/>
            <person name="Dillman A.R."/>
            <person name="Macchietto M.G."/>
            <person name="Heikkinen L."/>
            <person name="Lakso M."/>
            <person name="Fracchia K.M."/>
            <person name="Antoshechkin I."/>
            <person name="Mortazavi A."/>
            <person name="Wong G."/>
            <person name="Sternberg P.W."/>
        </authorList>
    </citation>
    <scope>NUCLEOTIDE SEQUENCE [LARGE SCALE GENOMIC DNA]</scope>
    <source>
        <strain evidence="1">MT8872</strain>
    </source>
</reference>
<dbReference type="AlphaFoldDB" id="A0A7E4V942"/>
<protein>
    <submittedName>
        <fullName evidence="2">DUF19 domain-containing protein</fullName>
    </submittedName>
</protein>
<keyword evidence="1" id="KW-1185">Reference proteome</keyword>
<proteinExistence type="predicted"/>
<name>A0A7E4V942_PANRE</name>